<dbReference type="PANTHER" id="PTHR31170:SF18">
    <property type="entry name" value="(WILD MALAYSIAN BANANA) HYPOTHETICAL PROTEIN"/>
    <property type="match status" value="1"/>
</dbReference>
<dbReference type="InterPro" id="IPR004158">
    <property type="entry name" value="DUF247_pln"/>
</dbReference>
<keyword evidence="3" id="KW-1185">Reference proteome</keyword>
<accession>A0A835A5F8</accession>
<dbReference type="OrthoDB" id="1846188at2759"/>
<keyword evidence="1" id="KW-0472">Membrane</keyword>
<dbReference type="AlphaFoldDB" id="A0A835A5F8"/>
<evidence type="ECO:0000313" key="2">
    <source>
        <dbReference type="EMBL" id="KAF8650849.1"/>
    </source>
</evidence>
<evidence type="ECO:0000313" key="3">
    <source>
        <dbReference type="Proteomes" id="UP000636709"/>
    </source>
</evidence>
<dbReference type="Proteomes" id="UP000636709">
    <property type="component" value="Unassembled WGS sequence"/>
</dbReference>
<keyword evidence="1" id="KW-0812">Transmembrane</keyword>
<proteinExistence type="predicted"/>
<protein>
    <submittedName>
        <fullName evidence="2">Uncharacterized protein</fullName>
    </submittedName>
</protein>
<name>A0A835A5F8_9POAL</name>
<organism evidence="2 3">
    <name type="scientific">Digitaria exilis</name>
    <dbReference type="NCBI Taxonomy" id="1010633"/>
    <lineage>
        <taxon>Eukaryota</taxon>
        <taxon>Viridiplantae</taxon>
        <taxon>Streptophyta</taxon>
        <taxon>Embryophyta</taxon>
        <taxon>Tracheophyta</taxon>
        <taxon>Spermatophyta</taxon>
        <taxon>Magnoliopsida</taxon>
        <taxon>Liliopsida</taxon>
        <taxon>Poales</taxon>
        <taxon>Poaceae</taxon>
        <taxon>PACMAD clade</taxon>
        <taxon>Panicoideae</taxon>
        <taxon>Panicodae</taxon>
        <taxon>Paniceae</taxon>
        <taxon>Anthephorinae</taxon>
        <taxon>Digitaria</taxon>
    </lineage>
</organism>
<dbReference type="EMBL" id="JACEFO010002708">
    <property type="protein sequence ID" value="KAF8650849.1"/>
    <property type="molecule type" value="Genomic_DNA"/>
</dbReference>
<comment type="caution">
    <text evidence="2">The sequence shown here is derived from an EMBL/GenBank/DDBJ whole genome shotgun (WGS) entry which is preliminary data.</text>
</comment>
<gene>
    <name evidence="2" type="ORF">HU200_063757</name>
</gene>
<sequence length="470" mass="52311">MVVVTVVSFSPVYVVVYPMSSWVLDVERALAEHSDASSESSSRWQRHCIYRVPACIKNHNPKAYKPQVVSLGPFHHGDAELVPMEDHKRRALRHLLRRSGRPLEAFAAAVEEVAEQLEDAYQDLDAEWRAGDEGGRERFMEMLVIDGCFLLELMMVAGAGEDEGRSSGGGGGGYAPNDPVFSRHGMLYMVPFIRRDMLMLENQLPLLVLKRLMAVLTGMPPIKRMVLRFVSPSSRPTPDGDELGLHPLAIYHGSLGHGPYRVSRRHDVPDTGGAEIIRPATELHEAGIKFKKSWTDSLHDVRFFRRGGVLSVPAMSVDDSTEYALLNAMAFERLHAGVAAGAGNDVAAYVFFMGKLLDSARDVALLGSMGIVQNAAGSDEAVAKLFERMSKDMVLDPSETELDAVHRQVNAYCRRRRPWRMCGGGGGARQSRSDAWLRTPWVLFAIIVLLVMVIVQTIYIVLQFYELRHR</sequence>
<dbReference type="Pfam" id="PF03140">
    <property type="entry name" value="DUF247"/>
    <property type="match status" value="1"/>
</dbReference>
<feature type="transmembrane region" description="Helical" evidence="1">
    <location>
        <begin position="441"/>
        <end position="462"/>
    </location>
</feature>
<evidence type="ECO:0000256" key="1">
    <source>
        <dbReference type="SAM" id="Phobius"/>
    </source>
</evidence>
<reference evidence="2" key="1">
    <citation type="submission" date="2020-07" db="EMBL/GenBank/DDBJ databases">
        <title>Genome sequence and genetic diversity analysis of an under-domesticated orphan crop, white fonio (Digitaria exilis).</title>
        <authorList>
            <person name="Bennetzen J.L."/>
            <person name="Chen S."/>
            <person name="Ma X."/>
            <person name="Wang X."/>
            <person name="Yssel A.E.J."/>
            <person name="Chaluvadi S.R."/>
            <person name="Johnson M."/>
            <person name="Gangashetty P."/>
            <person name="Hamidou F."/>
            <person name="Sanogo M.D."/>
            <person name="Zwaenepoel A."/>
            <person name="Wallace J."/>
            <person name="Van De Peer Y."/>
            <person name="Van Deynze A."/>
        </authorList>
    </citation>
    <scope>NUCLEOTIDE SEQUENCE</scope>
    <source>
        <tissue evidence="2">Leaves</tissue>
    </source>
</reference>
<keyword evidence="1" id="KW-1133">Transmembrane helix</keyword>
<dbReference type="PANTHER" id="PTHR31170">
    <property type="entry name" value="BNAC04G53230D PROTEIN"/>
    <property type="match status" value="1"/>
</dbReference>